<dbReference type="Proteomes" id="UP000322667">
    <property type="component" value="Chromosome A12"/>
</dbReference>
<sequence length="95" mass="10580">MDLSYFAIVAGMVHSMVITEDGALFYWVSSDPHLRCQQLYSLSEKTIVSISAGKYWAATATAIAINDVYMWDGKKSMDKPPVATQLHRVKGKKIP</sequence>
<evidence type="ECO:0000313" key="2">
    <source>
        <dbReference type="Proteomes" id="UP000322667"/>
    </source>
</evidence>
<dbReference type="AlphaFoldDB" id="A0A5D2MYJ7"/>
<dbReference type="SUPFAM" id="SSF50985">
    <property type="entry name" value="RCC1/BLIP-II"/>
    <property type="match status" value="1"/>
</dbReference>
<evidence type="ECO:0000313" key="1">
    <source>
        <dbReference type="EMBL" id="TYH96631.1"/>
    </source>
</evidence>
<accession>A0A5D2MYJ7</accession>
<reference evidence="1 2" key="1">
    <citation type="submission" date="2019-07" db="EMBL/GenBank/DDBJ databases">
        <title>WGS assembly of Gossypium tomentosum.</title>
        <authorList>
            <person name="Chen Z.J."/>
            <person name="Sreedasyam A."/>
            <person name="Ando A."/>
            <person name="Song Q."/>
            <person name="De L."/>
            <person name="Hulse-Kemp A."/>
            <person name="Ding M."/>
            <person name="Ye W."/>
            <person name="Kirkbride R."/>
            <person name="Jenkins J."/>
            <person name="Plott C."/>
            <person name="Lovell J."/>
            <person name="Lin Y.-M."/>
            <person name="Vaughn R."/>
            <person name="Liu B."/>
            <person name="Li W."/>
            <person name="Simpson S."/>
            <person name="Scheffler B."/>
            <person name="Saski C."/>
            <person name="Grover C."/>
            <person name="Hu G."/>
            <person name="Conover J."/>
            <person name="Carlson J."/>
            <person name="Shu S."/>
            <person name="Boston L."/>
            <person name="Williams M."/>
            <person name="Peterson D."/>
            <person name="Mcgee K."/>
            <person name="Jones D."/>
            <person name="Wendel J."/>
            <person name="Stelly D."/>
            <person name="Grimwood J."/>
            <person name="Schmutz J."/>
        </authorList>
    </citation>
    <scope>NUCLEOTIDE SEQUENCE [LARGE SCALE GENOMIC DNA]</scope>
    <source>
        <strain evidence="1">7179.01</strain>
    </source>
</reference>
<dbReference type="Gene3D" id="2.130.10.30">
    <property type="entry name" value="Regulator of chromosome condensation 1/beta-lactamase-inhibitor protein II"/>
    <property type="match status" value="1"/>
</dbReference>
<organism evidence="1 2">
    <name type="scientific">Gossypium tomentosum</name>
    <name type="common">Hawaiian cotton</name>
    <name type="synonym">Gossypium sandvicense</name>
    <dbReference type="NCBI Taxonomy" id="34277"/>
    <lineage>
        <taxon>Eukaryota</taxon>
        <taxon>Viridiplantae</taxon>
        <taxon>Streptophyta</taxon>
        <taxon>Embryophyta</taxon>
        <taxon>Tracheophyta</taxon>
        <taxon>Spermatophyta</taxon>
        <taxon>Magnoliopsida</taxon>
        <taxon>eudicotyledons</taxon>
        <taxon>Gunneridae</taxon>
        <taxon>Pentapetalae</taxon>
        <taxon>rosids</taxon>
        <taxon>malvids</taxon>
        <taxon>Malvales</taxon>
        <taxon>Malvaceae</taxon>
        <taxon>Malvoideae</taxon>
        <taxon>Gossypium</taxon>
    </lineage>
</organism>
<dbReference type="EMBL" id="CM017621">
    <property type="protein sequence ID" value="TYH96631.1"/>
    <property type="molecule type" value="Genomic_DNA"/>
</dbReference>
<gene>
    <name evidence="1" type="ORF">ES332_A12G190600v1</name>
</gene>
<name>A0A5D2MYJ7_GOSTO</name>
<dbReference type="InterPro" id="IPR009091">
    <property type="entry name" value="RCC1/BLIP-II"/>
</dbReference>
<proteinExistence type="predicted"/>
<keyword evidence="2" id="KW-1185">Reference proteome</keyword>
<protein>
    <submittedName>
        <fullName evidence="1">Uncharacterized protein</fullName>
    </submittedName>
</protein>